<dbReference type="EMBL" id="CAJRAU010000009">
    <property type="protein sequence ID" value="CAG5073699.1"/>
    <property type="molecule type" value="Genomic_DNA"/>
</dbReference>
<reference evidence="1 2" key="1">
    <citation type="submission" date="2021-04" db="EMBL/GenBank/DDBJ databases">
        <authorList>
            <person name="Rodrigo-Torres L."/>
            <person name="Arahal R. D."/>
            <person name="Lucena T."/>
        </authorList>
    </citation>
    <scope>NUCLEOTIDE SEQUENCE [LARGE SCALE GENOMIC DNA]</scope>
    <source>
        <strain evidence="1 2">CECT 9623</strain>
    </source>
</reference>
<dbReference type="Proteomes" id="UP000679725">
    <property type="component" value="Unassembled WGS sequence"/>
</dbReference>
<comment type="caution">
    <text evidence="1">The sequence shown here is derived from an EMBL/GenBank/DDBJ whole genome shotgun (WGS) entry which is preliminary data.</text>
</comment>
<name>A0ABM8UWX3_9BACT</name>
<accession>A0ABM8UWX3</accession>
<sequence length="33" mass="3936">MISTGGYKIKMILIEYFDIQTKKWELGVVLRNF</sequence>
<organism evidence="1 2">
    <name type="scientific">Dyadobacter linearis</name>
    <dbReference type="NCBI Taxonomy" id="2823330"/>
    <lineage>
        <taxon>Bacteria</taxon>
        <taxon>Pseudomonadati</taxon>
        <taxon>Bacteroidota</taxon>
        <taxon>Cytophagia</taxon>
        <taxon>Cytophagales</taxon>
        <taxon>Spirosomataceae</taxon>
        <taxon>Dyadobacter</taxon>
    </lineage>
</organism>
<proteinExistence type="predicted"/>
<keyword evidence="2" id="KW-1185">Reference proteome</keyword>
<gene>
    <name evidence="1" type="ORF">DYBT9623_04872</name>
</gene>
<evidence type="ECO:0000313" key="2">
    <source>
        <dbReference type="Proteomes" id="UP000679725"/>
    </source>
</evidence>
<protein>
    <submittedName>
        <fullName evidence="1">Uncharacterized protein</fullName>
    </submittedName>
</protein>
<evidence type="ECO:0000313" key="1">
    <source>
        <dbReference type="EMBL" id="CAG5073699.1"/>
    </source>
</evidence>